<dbReference type="Gene3D" id="1.20.120.330">
    <property type="entry name" value="Nucleotidyltransferases domain 2"/>
    <property type="match status" value="2"/>
</dbReference>
<dbReference type="InterPro" id="IPR007842">
    <property type="entry name" value="HEPN_dom"/>
</dbReference>
<protein>
    <submittedName>
        <fullName evidence="2">HEPN domain-containing protein</fullName>
    </submittedName>
</protein>
<organism evidence="2 3">
    <name type="scientific">Pedobacter frigoris</name>
    <dbReference type="NCBI Taxonomy" id="2571272"/>
    <lineage>
        <taxon>Bacteria</taxon>
        <taxon>Pseudomonadati</taxon>
        <taxon>Bacteroidota</taxon>
        <taxon>Sphingobacteriia</taxon>
        <taxon>Sphingobacteriales</taxon>
        <taxon>Sphingobacteriaceae</taxon>
        <taxon>Pedobacter</taxon>
    </lineage>
</organism>
<dbReference type="EMBL" id="SWBQ01000002">
    <property type="protein sequence ID" value="TKC06935.1"/>
    <property type="molecule type" value="Genomic_DNA"/>
</dbReference>
<dbReference type="PROSITE" id="PS50910">
    <property type="entry name" value="HEPN"/>
    <property type="match status" value="1"/>
</dbReference>
<dbReference type="SUPFAM" id="SSF81593">
    <property type="entry name" value="Nucleotidyltransferase substrate binding subunit/domain"/>
    <property type="match status" value="1"/>
</dbReference>
<name>A0A4U1CNE1_9SPHI</name>
<comment type="caution">
    <text evidence="2">The sequence shown here is derived from an EMBL/GenBank/DDBJ whole genome shotgun (WGS) entry which is preliminary data.</text>
</comment>
<accession>A0A4U1CNE1</accession>
<evidence type="ECO:0000313" key="2">
    <source>
        <dbReference type="EMBL" id="TKC06935.1"/>
    </source>
</evidence>
<dbReference type="Proteomes" id="UP000307244">
    <property type="component" value="Unassembled WGS sequence"/>
</dbReference>
<proteinExistence type="predicted"/>
<dbReference type="OrthoDB" id="1321649at2"/>
<reference evidence="2 3" key="1">
    <citation type="submission" date="2019-04" db="EMBL/GenBank/DDBJ databases">
        <title>Pedobacter sp. RP-3-15 sp. nov., isolated from Arctic soil.</title>
        <authorList>
            <person name="Dahal R.H."/>
            <person name="Kim D.-U."/>
        </authorList>
    </citation>
    <scope>NUCLEOTIDE SEQUENCE [LARGE SCALE GENOMIC DNA]</scope>
    <source>
        <strain evidence="2 3">RP-3-15</strain>
    </source>
</reference>
<dbReference type="AlphaFoldDB" id="A0A4U1CNE1"/>
<feature type="domain" description="HEPN" evidence="1">
    <location>
        <begin position="138"/>
        <end position="251"/>
    </location>
</feature>
<evidence type="ECO:0000259" key="1">
    <source>
        <dbReference type="PROSITE" id="PS50910"/>
    </source>
</evidence>
<keyword evidence="3" id="KW-1185">Reference proteome</keyword>
<dbReference type="RefSeq" id="WP_136835209.1">
    <property type="nucleotide sequence ID" value="NZ_SWBQ01000002.1"/>
</dbReference>
<dbReference type="Pfam" id="PF05168">
    <property type="entry name" value="HEPN"/>
    <property type="match status" value="1"/>
</dbReference>
<gene>
    <name evidence="2" type="ORF">FA047_06600</name>
</gene>
<sequence>MANQNNLQISGVLNKHDFIKRITQLMPVERIYISHHYNAQESQVKELTFVLPRVSKIHTAEAKLLIGMIMADYPEYSFSVFTVQEIKRALHYGSMIFYTICKEENLLYQSEGIVELLSADMTAKAVLKKAKRNFEKEWKKIIGFGEGFQFYFDQAKYDLAAFMLHQVVELSYRTVELLVIGKDKAVHSIRHHQSLMKGYLRELGVVFNEEDEAEMALLTLLDGAYRSVRYELDYEISQEQLQRLSAKADLVKNLVWRMYEQMVSDFKEEQPLDLIIAKICDLVPVVQIYKLARYAKADVRLGMFSSAEKEPVEVHYYLLVICDAPCTSEVFNVQGIIKGVTLLMHSAKDAQDALRDNQLFFHELLRKGELIYGAESVGFAIPELDDKQVLLHKTQLWYNRYNRAVALVEAAADVTEEENGIVMSSMLSQAMVQICLVYIEDNISYRPNQLSLKHLFALCRMIDPLIDEVFPTSRDEDRKLFEVLLDADRNLRYRVHACVNTTDQCMLLRRCNDWLERVRSSARLDKL</sequence>
<evidence type="ECO:0000313" key="3">
    <source>
        <dbReference type="Proteomes" id="UP000307244"/>
    </source>
</evidence>